<dbReference type="SUPFAM" id="SSF109604">
    <property type="entry name" value="HD-domain/PDEase-like"/>
    <property type="match status" value="1"/>
</dbReference>
<reference evidence="5 6" key="1">
    <citation type="submission" date="2019-02" db="EMBL/GenBank/DDBJ databases">
        <title>Deep-cultivation of Planctomycetes and their phenomic and genomic characterization uncovers novel biology.</title>
        <authorList>
            <person name="Wiegand S."/>
            <person name="Jogler M."/>
            <person name="Boedeker C."/>
            <person name="Pinto D."/>
            <person name="Vollmers J."/>
            <person name="Rivas-Marin E."/>
            <person name="Kohn T."/>
            <person name="Peeters S.H."/>
            <person name="Heuer A."/>
            <person name="Rast P."/>
            <person name="Oberbeckmann S."/>
            <person name="Bunk B."/>
            <person name="Jeske O."/>
            <person name="Meyerdierks A."/>
            <person name="Storesund J.E."/>
            <person name="Kallscheuer N."/>
            <person name="Luecker S."/>
            <person name="Lage O.M."/>
            <person name="Pohl T."/>
            <person name="Merkel B.J."/>
            <person name="Hornburger P."/>
            <person name="Mueller R.-W."/>
            <person name="Bruemmer F."/>
            <person name="Labrenz M."/>
            <person name="Spormann A.M."/>
            <person name="Op den Camp H."/>
            <person name="Overmann J."/>
            <person name="Amann R."/>
            <person name="Jetten M.S.M."/>
            <person name="Mascher T."/>
            <person name="Medema M.H."/>
            <person name="Devos D.P."/>
            <person name="Kaster A.-K."/>
            <person name="Ovreas L."/>
            <person name="Rohde M."/>
            <person name="Galperin M.Y."/>
            <person name="Jogler C."/>
        </authorList>
    </citation>
    <scope>NUCLEOTIDE SEQUENCE [LARGE SCALE GENOMIC DNA]</scope>
    <source>
        <strain evidence="5 6">Pla85_3_4</strain>
    </source>
</reference>
<dbReference type="AlphaFoldDB" id="A0A518E4K7"/>
<dbReference type="EC" id="3.1.4.52" evidence="5"/>
<evidence type="ECO:0000259" key="4">
    <source>
        <dbReference type="PROSITE" id="PS51832"/>
    </source>
</evidence>
<dbReference type="GO" id="GO:0071111">
    <property type="term" value="F:cyclic-guanylate-specific phosphodiesterase activity"/>
    <property type="evidence" value="ECO:0007669"/>
    <property type="project" value="UniProtKB-EC"/>
</dbReference>
<dbReference type="SMART" id="SM00448">
    <property type="entry name" value="REC"/>
    <property type="match status" value="1"/>
</dbReference>
<dbReference type="Pfam" id="PF13487">
    <property type="entry name" value="HD_5"/>
    <property type="match status" value="1"/>
</dbReference>
<keyword evidence="5" id="KW-0378">Hydrolase</keyword>
<dbReference type="InterPro" id="IPR003607">
    <property type="entry name" value="HD/PDEase_dom"/>
</dbReference>
<feature type="domain" description="Response regulatory" evidence="3">
    <location>
        <begin position="33"/>
        <end position="150"/>
    </location>
</feature>
<dbReference type="PANTHER" id="PTHR45228:SF1">
    <property type="entry name" value="CYCLIC DI-GMP PHOSPHODIESTERASE TM_0186"/>
    <property type="match status" value="1"/>
</dbReference>
<evidence type="ECO:0000313" key="6">
    <source>
        <dbReference type="Proteomes" id="UP000317648"/>
    </source>
</evidence>
<sequence length="392" mass="43375">MPAGRIDANPGYPPSAERRDRPARRVIEAHPGTIMIVDDEPINIKVVQKYLGIAGYENFITTSDSSEAMEIIRSQRPDVLLLDIMMPCVSGLDLLDAVRGDLELAHLPVLFLTATTDEHTKACALELGATDFLNKPVKPTELVPRVRNALVLKAHHDQMAAYSKRLEQEVQQRTAELVRSHRDIIRVLACAGEYRDRVTGNHVLRVGRFAGVIARRLGYSSHDAETIEQAAILHDVGKIGIPDDILHKPGRLNAEEMAHMQLHCEYGMNILRGAPSSENSMVLSQTSPEHLTLSPVLRAAATITMSHHEKWDGSGYPLGLTGEEIPLEGRITAVADVFDALSTRRPYKDPMPLERCCEILEEGRGQHFDPQVLDAFFAGLEEIAQIALEMAD</sequence>
<dbReference type="InterPro" id="IPR037522">
    <property type="entry name" value="HD_GYP_dom"/>
</dbReference>
<proteinExistence type="predicted"/>
<feature type="modified residue" description="4-aspartylphosphate" evidence="1">
    <location>
        <position position="83"/>
    </location>
</feature>
<keyword evidence="1" id="KW-0597">Phosphoprotein</keyword>
<protein>
    <submittedName>
        <fullName evidence="5">Cyclic di-GMP phosphodiesterase response regulator RpfG</fullName>
        <ecNumber evidence="5">3.1.4.52</ecNumber>
    </submittedName>
</protein>
<dbReference type="Proteomes" id="UP000317648">
    <property type="component" value="Chromosome"/>
</dbReference>
<dbReference type="GO" id="GO:0000160">
    <property type="term" value="P:phosphorelay signal transduction system"/>
    <property type="evidence" value="ECO:0007669"/>
    <property type="project" value="InterPro"/>
</dbReference>
<dbReference type="PROSITE" id="PS50110">
    <property type="entry name" value="RESPONSE_REGULATORY"/>
    <property type="match status" value="1"/>
</dbReference>
<evidence type="ECO:0000313" key="5">
    <source>
        <dbReference type="EMBL" id="QDU99014.1"/>
    </source>
</evidence>
<evidence type="ECO:0000256" key="1">
    <source>
        <dbReference type="PROSITE-ProRule" id="PRU00169"/>
    </source>
</evidence>
<dbReference type="Gene3D" id="1.10.3210.10">
    <property type="entry name" value="Hypothetical protein af1432"/>
    <property type="match status" value="1"/>
</dbReference>
<dbReference type="PANTHER" id="PTHR45228">
    <property type="entry name" value="CYCLIC DI-GMP PHOSPHODIESTERASE TM_0186-RELATED"/>
    <property type="match status" value="1"/>
</dbReference>
<evidence type="ECO:0000256" key="2">
    <source>
        <dbReference type="SAM" id="MobiDB-lite"/>
    </source>
</evidence>
<dbReference type="InterPro" id="IPR052020">
    <property type="entry name" value="Cyclic_di-GMP/3'3'-cGAMP_PDE"/>
</dbReference>
<dbReference type="Gene3D" id="3.40.50.2300">
    <property type="match status" value="1"/>
</dbReference>
<dbReference type="InterPro" id="IPR001789">
    <property type="entry name" value="Sig_transdc_resp-reg_receiver"/>
</dbReference>
<gene>
    <name evidence="5" type="primary">rpfG_7</name>
    <name evidence="5" type="ORF">Pla8534_69250</name>
</gene>
<dbReference type="KEGG" id="lcre:Pla8534_69250"/>
<organism evidence="5 6">
    <name type="scientific">Lignipirellula cremea</name>
    <dbReference type="NCBI Taxonomy" id="2528010"/>
    <lineage>
        <taxon>Bacteria</taxon>
        <taxon>Pseudomonadati</taxon>
        <taxon>Planctomycetota</taxon>
        <taxon>Planctomycetia</taxon>
        <taxon>Pirellulales</taxon>
        <taxon>Pirellulaceae</taxon>
        <taxon>Lignipirellula</taxon>
    </lineage>
</organism>
<dbReference type="Pfam" id="PF00072">
    <property type="entry name" value="Response_reg"/>
    <property type="match status" value="1"/>
</dbReference>
<evidence type="ECO:0000259" key="3">
    <source>
        <dbReference type="PROSITE" id="PS50110"/>
    </source>
</evidence>
<name>A0A518E4K7_9BACT</name>
<accession>A0A518E4K7</accession>
<dbReference type="SUPFAM" id="SSF52172">
    <property type="entry name" value="CheY-like"/>
    <property type="match status" value="1"/>
</dbReference>
<dbReference type="SMART" id="SM00471">
    <property type="entry name" value="HDc"/>
    <property type="match status" value="1"/>
</dbReference>
<dbReference type="CDD" id="cd00077">
    <property type="entry name" value="HDc"/>
    <property type="match status" value="1"/>
</dbReference>
<dbReference type="PROSITE" id="PS51832">
    <property type="entry name" value="HD_GYP"/>
    <property type="match status" value="1"/>
</dbReference>
<keyword evidence="6" id="KW-1185">Reference proteome</keyword>
<dbReference type="EMBL" id="CP036433">
    <property type="protein sequence ID" value="QDU99014.1"/>
    <property type="molecule type" value="Genomic_DNA"/>
</dbReference>
<feature type="region of interest" description="Disordered" evidence="2">
    <location>
        <begin position="1"/>
        <end position="20"/>
    </location>
</feature>
<feature type="domain" description="HD-GYP" evidence="4">
    <location>
        <begin position="177"/>
        <end position="392"/>
    </location>
</feature>
<dbReference type="InterPro" id="IPR011006">
    <property type="entry name" value="CheY-like_superfamily"/>
</dbReference>